<evidence type="ECO:0000313" key="3">
    <source>
        <dbReference type="Proteomes" id="UP001488838"/>
    </source>
</evidence>
<evidence type="ECO:0000256" key="1">
    <source>
        <dbReference type="SAM" id="MobiDB-lite"/>
    </source>
</evidence>
<keyword evidence="3" id="KW-1185">Reference proteome</keyword>
<dbReference type="Proteomes" id="UP001488838">
    <property type="component" value="Unassembled WGS sequence"/>
</dbReference>
<feature type="region of interest" description="Disordered" evidence="1">
    <location>
        <begin position="95"/>
        <end position="117"/>
    </location>
</feature>
<sequence length="164" mass="18904">MYGETNVNPRSFLVHWSQTHYRAEKEGGFYMHDSTCISMLLSIQNVRFTILIPKMLACPRRAREPGRDGYQSGADSQRQAADTWWQTHGSLRAEAHPMQAGPAMRPGEPPKRPAAFCGLIPRDITTGNRDFRREKTDRHHFNQVIKVNIPRGKTRQRRAQCHDH</sequence>
<dbReference type="AlphaFoldDB" id="A0AAW0HC52"/>
<organism evidence="2 3">
    <name type="scientific">Myodes glareolus</name>
    <name type="common">Bank vole</name>
    <name type="synonym">Clethrionomys glareolus</name>
    <dbReference type="NCBI Taxonomy" id="447135"/>
    <lineage>
        <taxon>Eukaryota</taxon>
        <taxon>Metazoa</taxon>
        <taxon>Chordata</taxon>
        <taxon>Craniata</taxon>
        <taxon>Vertebrata</taxon>
        <taxon>Euteleostomi</taxon>
        <taxon>Mammalia</taxon>
        <taxon>Eutheria</taxon>
        <taxon>Euarchontoglires</taxon>
        <taxon>Glires</taxon>
        <taxon>Rodentia</taxon>
        <taxon>Myomorpha</taxon>
        <taxon>Muroidea</taxon>
        <taxon>Cricetidae</taxon>
        <taxon>Arvicolinae</taxon>
        <taxon>Myodes</taxon>
    </lineage>
</organism>
<proteinExistence type="predicted"/>
<comment type="caution">
    <text evidence="2">The sequence shown here is derived from an EMBL/GenBank/DDBJ whole genome shotgun (WGS) entry which is preliminary data.</text>
</comment>
<reference evidence="2 3" key="1">
    <citation type="journal article" date="2023" name="bioRxiv">
        <title>Conserved and derived expression patterns and positive selection on dental genes reveal complex evolutionary context of ever-growing rodent molars.</title>
        <authorList>
            <person name="Calamari Z.T."/>
            <person name="Song A."/>
            <person name="Cohen E."/>
            <person name="Akter M."/>
            <person name="Roy R.D."/>
            <person name="Hallikas O."/>
            <person name="Christensen M.M."/>
            <person name="Li P."/>
            <person name="Marangoni P."/>
            <person name="Jernvall J."/>
            <person name="Klein O.D."/>
        </authorList>
    </citation>
    <scope>NUCLEOTIDE SEQUENCE [LARGE SCALE GENOMIC DNA]</scope>
    <source>
        <strain evidence="2">V071</strain>
    </source>
</reference>
<feature type="region of interest" description="Disordered" evidence="1">
    <location>
        <begin position="62"/>
        <end position="81"/>
    </location>
</feature>
<gene>
    <name evidence="2" type="ORF">U0070_025961</name>
</gene>
<name>A0AAW0HC52_MYOGA</name>
<evidence type="ECO:0000313" key="2">
    <source>
        <dbReference type="EMBL" id="KAK7799010.1"/>
    </source>
</evidence>
<dbReference type="EMBL" id="JBBHLL010000643">
    <property type="protein sequence ID" value="KAK7799010.1"/>
    <property type="molecule type" value="Genomic_DNA"/>
</dbReference>
<protein>
    <submittedName>
        <fullName evidence="2">Uncharacterized protein</fullName>
    </submittedName>
</protein>
<accession>A0AAW0HC52</accession>